<comment type="caution">
    <text evidence="3">The sequence shown here is derived from an EMBL/GenBank/DDBJ whole genome shotgun (WGS) entry which is preliminary data.</text>
</comment>
<dbReference type="GO" id="GO:0016151">
    <property type="term" value="F:nickel cation binding"/>
    <property type="evidence" value="ECO:0007669"/>
    <property type="project" value="UniProtKB-UniRule"/>
</dbReference>
<dbReference type="Pfam" id="PF01969">
    <property type="entry name" value="Ni_insertion"/>
    <property type="match status" value="1"/>
</dbReference>
<keyword evidence="2" id="KW-0456">Lyase</keyword>
<organism evidence="3 4">
    <name type="scientific">Geothermobacter ehrlichii</name>
    <dbReference type="NCBI Taxonomy" id="213224"/>
    <lineage>
        <taxon>Bacteria</taxon>
        <taxon>Pseudomonadati</taxon>
        <taxon>Thermodesulfobacteriota</taxon>
        <taxon>Desulfuromonadia</taxon>
        <taxon>Desulfuromonadales</taxon>
        <taxon>Geothermobacteraceae</taxon>
        <taxon>Geothermobacter</taxon>
    </lineage>
</organism>
<dbReference type="Gene3D" id="3.30.70.1380">
    <property type="entry name" value="Transcriptional regulatory protein pf0864 domain like"/>
    <property type="match status" value="1"/>
</dbReference>
<dbReference type="PANTHER" id="PTHR36566:SF1">
    <property type="entry name" value="PYRIDINIUM-3,5-BISTHIOCARBOXYLIC ACID MONONUCLEOTIDE NICKEL INSERTION PROTEIN"/>
    <property type="match status" value="1"/>
</dbReference>
<dbReference type="PANTHER" id="PTHR36566">
    <property type="entry name" value="NICKEL INSERTION PROTEIN-RELATED"/>
    <property type="match status" value="1"/>
</dbReference>
<proteinExistence type="inferred from homology"/>
<comment type="similarity">
    <text evidence="2">Belongs to the LarC family.</text>
</comment>
<dbReference type="RefSeq" id="WP_148896399.1">
    <property type="nucleotide sequence ID" value="NZ_VNIB01000010.1"/>
</dbReference>
<evidence type="ECO:0000256" key="1">
    <source>
        <dbReference type="ARBA" id="ARBA00022596"/>
    </source>
</evidence>
<keyword evidence="1 2" id="KW-0533">Nickel</keyword>
<evidence type="ECO:0000313" key="4">
    <source>
        <dbReference type="Proteomes" id="UP000324159"/>
    </source>
</evidence>
<dbReference type="InterPro" id="IPR002822">
    <property type="entry name" value="Ni_insertion"/>
</dbReference>
<name>A0A5D3WGD9_9BACT</name>
<protein>
    <recommendedName>
        <fullName evidence="2">Putative nickel insertion protein</fullName>
    </recommendedName>
</protein>
<accession>A0A5D3WGD9</accession>
<reference evidence="3 4" key="1">
    <citation type="submission" date="2019-07" db="EMBL/GenBank/DDBJ databases">
        <title>Genomic Encyclopedia of Type Strains, Phase IV (KMG-IV): sequencing the most valuable type-strain genomes for metagenomic binning, comparative biology and taxonomic classification.</title>
        <authorList>
            <person name="Goeker M."/>
        </authorList>
    </citation>
    <scope>NUCLEOTIDE SEQUENCE [LARGE SCALE GENOMIC DNA]</scope>
    <source>
        <strain evidence="3 4">SS015</strain>
    </source>
</reference>
<dbReference type="Proteomes" id="UP000324159">
    <property type="component" value="Unassembled WGS sequence"/>
</dbReference>
<dbReference type="EMBL" id="VNIB01000010">
    <property type="protein sequence ID" value="TYO97501.1"/>
    <property type="molecule type" value="Genomic_DNA"/>
</dbReference>
<dbReference type="NCBIfam" id="TIGR00299">
    <property type="entry name" value="nickel pincer cofactor biosynthesis protein LarC"/>
    <property type="match status" value="1"/>
</dbReference>
<evidence type="ECO:0000256" key="2">
    <source>
        <dbReference type="HAMAP-Rule" id="MF_01074"/>
    </source>
</evidence>
<dbReference type="AlphaFoldDB" id="A0A5D3WGD9"/>
<evidence type="ECO:0000313" key="3">
    <source>
        <dbReference type="EMBL" id="TYO97501.1"/>
    </source>
</evidence>
<keyword evidence="4" id="KW-1185">Reference proteome</keyword>
<dbReference type="HAMAP" id="MF_01074">
    <property type="entry name" value="LarC"/>
    <property type="match status" value="1"/>
</dbReference>
<dbReference type="GO" id="GO:0016829">
    <property type="term" value="F:lyase activity"/>
    <property type="evidence" value="ECO:0007669"/>
    <property type="project" value="UniProtKB-UniRule"/>
</dbReference>
<dbReference type="OrthoDB" id="9765625at2"/>
<dbReference type="Gene3D" id="3.10.20.300">
    <property type="entry name" value="mk0293 like domain"/>
    <property type="match status" value="1"/>
</dbReference>
<sequence>MKTLYLDTFSGIAGDMLLGLMVDLGFEADRLRGDLAALGLDGWTLHVRREKRLGIGGTRVEVRVEKEQPHRSWNRIDRMLADAPLPAAARKQARTIFRLLGETEAKIHGVPLDAIHFHEVGAVDAIIDIVGCCLALQQLGIERLVCSPLPLSRGFVDTEHGRMPLPAPATAALLENVPVVAADCDHELVTPTGAAIVKALAEFAPLPAMRLERTGYGVGGRELADRPNLLRGLLGEETSSGLECDRVTVIESHIDDASPEWLGYLQELLFEHGALDVAFAPLQMKKNRPGAGIILVAPEAEGERLAALLLRQGTSSGVRWRTERRWKLPREIRTVATPFGEVRVKLFQVDRTTRRLSPEFEDCRRIARQTGLPLAEVYRQVECAAEKLLAGEETDT</sequence>
<gene>
    <name evidence="3" type="ORF">EDC39_11041</name>
</gene>